<feature type="transmembrane region" description="Helical" evidence="12">
    <location>
        <begin position="275"/>
        <end position="298"/>
    </location>
</feature>
<dbReference type="Gene3D" id="1.10.510.10">
    <property type="entry name" value="Transferase(Phosphotransferase) domain 1"/>
    <property type="match status" value="1"/>
</dbReference>
<evidence type="ECO:0000256" key="2">
    <source>
        <dbReference type="ARBA" id="ARBA00022679"/>
    </source>
</evidence>
<feature type="domain" description="Gnk2-homologous" evidence="15">
    <location>
        <begin position="37"/>
        <end position="139"/>
    </location>
</feature>
<sequence>MKSKICMLYAAYATVLIILSSTLETVFSSSSDPEAGIKFLNGGCSLYNVSSFSNFNRNLNATFREIRAEISNGKHFVTTEQLSGSDPVYVMLQCRDYMSAAECRACFDAASVQIRNCSVALGARVVYDGCFLRYERSSFYGETTRDANREYCGNRTTTSASTTAFETTVAQLAGDLRVVTPRTNGFFAASKREVAGASNATVYAIAQCVQTIDSLGCRACMDVAFSNIQKCPPNGDGRAVDSGCFMRYSDNPFFADNQTMNLKPFLETGSSSKKALIGGLAGGAGLVLLLLVVFFVWFKSSRKRKAAPRGDILDATELRGPTTYHYKDLKSATNNFSDENKLGEGGFGDVYKGTLKNGKIVAVKKLALGQSRRAKTDFESEVALISNVHHRNLVRLLGCCSKGPELLLVYEYMANSSLDRFLFGGRRGLLNWSQRYDIILGTAQGLAYLHEQYHVCIIHRDIKPGNILLDNHFQPKIADFGLVRLLPDNQSHLSTKFAGTLGYTAPEYAVHGQLSVKVDTYSYGIVILEIISGIKSTELMNDPGAEYLLKRAWNLYENDMHLELVDESLDRNEYNPEEVKKIIEIALMCTQSSPTQRPTMTEVVVLLKSKGSVEQKLPTRPPFVDLEQRVHPDKSTSTVSSASNATVSITEMSGR</sequence>
<protein>
    <recommendedName>
        <fullName evidence="18">Protein kinase domain-containing protein</fullName>
    </recommendedName>
</protein>
<evidence type="ECO:0000256" key="12">
    <source>
        <dbReference type="SAM" id="Phobius"/>
    </source>
</evidence>
<dbReference type="PROSITE" id="PS50011">
    <property type="entry name" value="PROTEIN_KINASE_DOM"/>
    <property type="match status" value="1"/>
</dbReference>
<reference evidence="16" key="2">
    <citation type="journal article" date="2023" name="Plants (Basel)">
        <title>Annotation of the Turnera subulata (Passifloraceae) Draft Genome Reveals the S-Locus Evolved after the Divergence of Turneroideae from Passifloroideae in a Stepwise Manner.</title>
        <authorList>
            <person name="Henning P.M."/>
            <person name="Roalson E.H."/>
            <person name="Mir W."/>
            <person name="McCubbin A.G."/>
            <person name="Shore J.S."/>
        </authorList>
    </citation>
    <scope>NUCLEOTIDE SEQUENCE</scope>
    <source>
        <strain evidence="16">F60SS</strain>
    </source>
</reference>
<evidence type="ECO:0000259" key="14">
    <source>
        <dbReference type="PROSITE" id="PS50011"/>
    </source>
</evidence>
<keyword evidence="4" id="KW-0677">Repeat</keyword>
<reference evidence="16" key="1">
    <citation type="submission" date="2022-02" db="EMBL/GenBank/DDBJ databases">
        <authorList>
            <person name="Henning P.M."/>
            <person name="McCubbin A.G."/>
            <person name="Shore J.S."/>
        </authorList>
    </citation>
    <scope>NUCLEOTIDE SEQUENCE</scope>
    <source>
        <strain evidence="16">F60SS</strain>
        <tissue evidence="16">Leaves</tissue>
    </source>
</reference>
<dbReference type="InterPro" id="IPR052059">
    <property type="entry name" value="CR_Ser/Thr_kinase"/>
</dbReference>
<evidence type="ECO:0000256" key="1">
    <source>
        <dbReference type="ARBA" id="ARBA00022527"/>
    </source>
</evidence>
<evidence type="ECO:0000259" key="15">
    <source>
        <dbReference type="PROSITE" id="PS51473"/>
    </source>
</evidence>
<dbReference type="Pfam" id="PF01657">
    <property type="entry name" value="Stress-antifung"/>
    <property type="match status" value="2"/>
</dbReference>
<feature type="chain" id="PRO_5040276743" description="Protein kinase domain-containing protein" evidence="13">
    <location>
        <begin position="29"/>
        <end position="655"/>
    </location>
</feature>
<proteinExistence type="predicted"/>
<dbReference type="PROSITE" id="PS00108">
    <property type="entry name" value="PROTEIN_KINASE_ST"/>
    <property type="match status" value="1"/>
</dbReference>
<keyword evidence="8" id="KW-0675">Receptor</keyword>
<dbReference type="Gene3D" id="3.30.430.20">
    <property type="entry name" value="Gnk2 domain, C-X8-C-X2-C motif"/>
    <property type="match status" value="2"/>
</dbReference>
<dbReference type="GO" id="GO:0004674">
    <property type="term" value="F:protein serine/threonine kinase activity"/>
    <property type="evidence" value="ECO:0007669"/>
    <property type="project" value="UniProtKB-KW"/>
</dbReference>
<feature type="signal peptide" evidence="13">
    <location>
        <begin position="1"/>
        <end position="28"/>
    </location>
</feature>
<dbReference type="PROSITE" id="PS00107">
    <property type="entry name" value="PROTEIN_KINASE_ATP"/>
    <property type="match status" value="1"/>
</dbReference>
<keyword evidence="12" id="KW-0812">Transmembrane</keyword>
<dbReference type="GO" id="GO:0005524">
    <property type="term" value="F:ATP binding"/>
    <property type="evidence" value="ECO:0007669"/>
    <property type="project" value="UniProtKB-UniRule"/>
</dbReference>
<dbReference type="PANTHER" id="PTHR47973">
    <property type="entry name" value="CYSTEINE-RICH RECEPTOR-LIKE PROTEIN KINASE 3"/>
    <property type="match status" value="1"/>
</dbReference>
<dbReference type="InterPro" id="IPR008271">
    <property type="entry name" value="Ser/Thr_kinase_AS"/>
</dbReference>
<evidence type="ECO:0000256" key="9">
    <source>
        <dbReference type="ARBA" id="ARBA00023180"/>
    </source>
</evidence>
<evidence type="ECO:0000256" key="13">
    <source>
        <dbReference type="SAM" id="SignalP"/>
    </source>
</evidence>
<organism evidence="16 17">
    <name type="scientific">Turnera subulata</name>
    <dbReference type="NCBI Taxonomy" id="218843"/>
    <lineage>
        <taxon>Eukaryota</taxon>
        <taxon>Viridiplantae</taxon>
        <taxon>Streptophyta</taxon>
        <taxon>Embryophyta</taxon>
        <taxon>Tracheophyta</taxon>
        <taxon>Spermatophyta</taxon>
        <taxon>Magnoliopsida</taxon>
        <taxon>eudicotyledons</taxon>
        <taxon>Gunneridae</taxon>
        <taxon>Pentapetalae</taxon>
        <taxon>rosids</taxon>
        <taxon>fabids</taxon>
        <taxon>Malpighiales</taxon>
        <taxon>Passifloraceae</taxon>
        <taxon>Turnera</taxon>
    </lineage>
</organism>
<evidence type="ECO:0000313" key="16">
    <source>
        <dbReference type="EMBL" id="KAJ4844691.1"/>
    </source>
</evidence>
<keyword evidence="2" id="KW-0808">Transferase</keyword>
<keyword evidence="3 13" id="KW-0732">Signal</keyword>
<gene>
    <name evidence="16" type="ORF">Tsubulata_020666</name>
</gene>
<keyword evidence="6" id="KW-0418">Kinase</keyword>
<evidence type="ECO:0000256" key="7">
    <source>
        <dbReference type="ARBA" id="ARBA00022840"/>
    </source>
</evidence>
<keyword evidence="17" id="KW-1185">Reference proteome</keyword>
<evidence type="ECO:0000256" key="11">
    <source>
        <dbReference type="SAM" id="MobiDB-lite"/>
    </source>
</evidence>
<feature type="compositionally biased region" description="Low complexity" evidence="11">
    <location>
        <begin position="635"/>
        <end position="648"/>
    </location>
</feature>
<comment type="caution">
    <text evidence="16">The sequence shown here is derived from an EMBL/GenBank/DDBJ whole genome shotgun (WGS) entry which is preliminary data.</text>
</comment>
<dbReference type="InterPro" id="IPR038408">
    <property type="entry name" value="GNK2_sf"/>
</dbReference>
<evidence type="ECO:0000256" key="4">
    <source>
        <dbReference type="ARBA" id="ARBA00022737"/>
    </source>
</evidence>
<dbReference type="CDD" id="cd23509">
    <property type="entry name" value="Gnk2-like"/>
    <property type="match status" value="2"/>
</dbReference>
<evidence type="ECO:0000256" key="5">
    <source>
        <dbReference type="ARBA" id="ARBA00022741"/>
    </source>
</evidence>
<evidence type="ECO:0000256" key="10">
    <source>
        <dbReference type="PROSITE-ProRule" id="PRU10141"/>
    </source>
</evidence>
<dbReference type="FunFam" id="1.10.510.10:FF:000336">
    <property type="entry name" value="Cysteine-rich receptor-like protein kinase 2"/>
    <property type="match status" value="1"/>
</dbReference>
<dbReference type="SMART" id="SM00220">
    <property type="entry name" value="S_TKc"/>
    <property type="match status" value="1"/>
</dbReference>
<evidence type="ECO:0000256" key="8">
    <source>
        <dbReference type="ARBA" id="ARBA00023170"/>
    </source>
</evidence>
<accession>A0A9Q0G7Q7</accession>
<name>A0A9Q0G7Q7_9ROSI</name>
<feature type="binding site" evidence="10">
    <location>
        <position position="365"/>
    </location>
    <ligand>
        <name>ATP</name>
        <dbReference type="ChEBI" id="CHEBI:30616"/>
    </ligand>
</feature>
<dbReference type="Pfam" id="PF00069">
    <property type="entry name" value="Pkinase"/>
    <property type="match status" value="1"/>
</dbReference>
<dbReference type="AlphaFoldDB" id="A0A9Q0G7Q7"/>
<keyword evidence="5 10" id="KW-0547">Nucleotide-binding</keyword>
<dbReference type="CDD" id="cd14066">
    <property type="entry name" value="STKc_IRAK"/>
    <property type="match status" value="1"/>
</dbReference>
<dbReference type="SUPFAM" id="SSF56112">
    <property type="entry name" value="Protein kinase-like (PK-like)"/>
    <property type="match status" value="1"/>
</dbReference>
<dbReference type="EMBL" id="JAKUCV010001889">
    <property type="protein sequence ID" value="KAJ4844691.1"/>
    <property type="molecule type" value="Genomic_DNA"/>
</dbReference>
<keyword evidence="1" id="KW-0723">Serine/threonine-protein kinase</keyword>
<keyword evidence="9" id="KW-0325">Glycoprotein</keyword>
<keyword evidence="7 10" id="KW-0067">ATP-binding</keyword>
<feature type="region of interest" description="Disordered" evidence="11">
    <location>
        <begin position="628"/>
        <end position="655"/>
    </location>
</feature>
<dbReference type="InterPro" id="IPR011009">
    <property type="entry name" value="Kinase-like_dom_sf"/>
</dbReference>
<feature type="domain" description="Gnk2-homologous" evidence="15">
    <location>
        <begin position="146"/>
        <end position="253"/>
    </location>
</feature>
<dbReference type="PROSITE" id="PS51473">
    <property type="entry name" value="GNK2"/>
    <property type="match status" value="2"/>
</dbReference>
<evidence type="ECO:0000313" key="17">
    <source>
        <dbReference type="Proteomes" id="UP001141552"/>
    </source>
</evidence>
<dbReference type="FunFam" id="3.30.430.20:FF:000017">
    <property type="entry name" value="Cysteine-rich receptor-like protein kinase 2"/>
    <property type="match status" value="1"/>
</dbReference>
<keyword evidence="12" id="KW-1133">Transmembrane helix</keyword>
<dbReference type="Proteomes" id="UP001141552">
    <property type="component" value="Unassembled WGS sequence"/>
</dbReference>
<dbReference type="Gene3D" id="3.30.200.20">
    <property type="entry name" value="Phosphorylase Kinase, domain 1"/>
    <property type="match status" value="1"/>
</dbReference>
<dbReference type="InterPro" id="IPR017441">
    <property type="entry name" value="Protein_kinase_ATP_BS"/>
</dbReference>
<dbReference type="InterPro" id="IPR002902">
    <property type="entry name" value="GNK2"/>
</dbReference>
<keyword evidence="12" id="KW-0472">Membrane</keyword>
<dbReference type="FunFam" id="3.30.200.20:FF:000177">
    <property type="entry name" value="Cysteine-rich receptor-like protein kinase 2"/>
    <property type="match status" value="1"/>
</dbReference>
<dbReference type="OrthoDB" id="4062651at2759"/>
<evidence type="ECO:0000256" key="3">
    <source>
        <dbReference type="ARBA" id="ARBA00022729"/>
    </source>
</evidence>
<feature type="domain" description="Protein kinase" evidence="14">
    <location>
        <begin position="336"/>
        <end position="624"/>
    </location>
</feature>
<evidence type="ECO:0008006" key="18">
    <source>
        <dbReference type="Google" id="ProtNLM"/>
    </source>
</evidence>
<evidence type="ECO:0000256" key="6">
    <source>
        <dbReference type="ARBA" id="ARBA00022777"/>
    </source>
</evidence>
<dbReference type="InterPro" id="IPR000719">
    <property type="entry name" value="Prot_kinase_dom"/>
</dbReference>